<evidence type="ECO:0000256" key="3">
    <source>
        <dbReference type="ARBA" id="ARBA00023002"/>
    </source>
</evidence>
<reference evidence="8 9" key="2">
    <citation type="journal article" date="2021" name="Int. J. Syst. Evol. Microbiol.">
        <title>Isolation and Polyphasic Characterization of Desulfuromonas versatilis sp. Nov., an Electrogenic Bacteria Capable of Versatile Metabolism Isolated from a Graphene Oxide-Reducing Enrichment Culture.</title>
        <authorList>
            <person name="Xie L."/>
            <person name="Yoshida N."/>
            <person name="Ishii S."/>
            <person name="Meng L."/>
        </authorList>
    </citation>
    <scope>NUCLEOTIDE SEQUENCE [LARGE SCALE GENOMIC DNA]</scope>
    <source>
        <strain evidence="8 9">NIT-T3</strain>
    </source>
</reference>
<dbReference type="InterPro" id="IPR036188">
    <property type="entry name" value="FAD/NAD-bd_sf"/>
</dbReference>
<dbReference type="Proteomes" id="UP001319827">
    <property type="component" value="Chromosome"/>
</dbReference>
<keyword evidence="3" id="KW-0560">Oxidoreductase</keyword>
<dbReference type="PANTHER" id="PTHR42783">
    <property type="entry name" value="GLUTAMATE SYNTHASE [NADPH] SMALL CHAIN"/>
    <property type="match status" value="1"/>
</dbReference>
<evidence type="ECO:0000256" key="1">
    <source>
        <dbReference type="ARBA" id="ARBA00022485"/>
    </source>
</evidence>
<keyword evidence="5" id="KW-0411">Iron-sulfur</keyword>
<evidence type="ECO:0008006" key="10">
    <source>
        <dbReference type="Google" id="ProtNLM"/>
    </source>
</evidence>
<evidence type="ECO:0000256" key="4">
    <source>
        <dbReference type="ARBA" id="ARBA00023004"/>
    </source>
</evidence>
<name>A0ABM8HUX2_9BACT</name>
<dbReference type="InterPro" id="IPR023753">
    <property type="entry name" value="FAD/NAD-binding_dom"/>
</dbReference>
<dbReference type="InterPro" id="IPR028261">
    <property type="entry name" value="DPD_II"/>
</dbReference>
<dbReference type="Pfam" id="PF07992">
    <property type="entry name" value="Pyr_redox_2"/>
    <property type="match status" value="1"/>
</dbReference>
<sequence>MQNFVETNRQDPDKVEATSRVRTFEEIYRFYNDRKVARQAERCVQCGDPFCTTNGCPLNNYIPQWLEAVAEHDLEKAFLLSNETSPFPEVLGRICPHNRVCEGACTLDDGYGAITIGPIEASITDLAFRAGYELPFPGVTSDKRVAVVGSGPAGMSCAHFLLRAGIGVDMYERAERPGGLLTYGIPGFKLDKEIIRHRFKILQRAGLQLHLGMSVGADIPLTKLIEDYDAVFLGVGATAGKKAGIPNEDHRQVFSAMDFLTNVQRRLFGESWTEYFSVLGKHVVVIGGGDTAMDCLRTALREGAESVTCLYRRDEMNMPGSAKEYHNAVEEGAVFMFHEAPTRIVLNAEGEVAGVDALKTRLGEPGPDGRRSIEVIPGNEHCVKADVVILALGFDVEENLFLKQAGVETGRWREITVDPATCRTSHPKVFAGGDCYRGAQLAVTAAADGRTAALAIMEQLLGG</sequence>
<proteinExistence type="predicted"/>
<keyword evidence="1" id="KW-0004">4Fe-4S</keyword>
<dbReference type="InterPro" id="IPR009051">
    <property type="entry name" value="Helical_ferredxn"/>
</dbReference>
<feature type="domain" description="Dihydroprymidine dehydrogenase" evidence="7">
    <location>
        <begin position="20"/>
        <end position="129"/>
    </location>
</feature>
<evidence type="ECO:0000256" key="5">
    <source>
        <dbReference type="ARBA" id="ARBA00023014"/>
    </source>
</evidence>
<dbReference type="PANTHER" id="PTHR42783:SF3">
    <property type="entry name" value="GLUTAMATE SYNTHASE [NADPH] SMALL CHAIN-RELATED"/>
    <property type="match status" value="1"/>
</dbReference>
<dbReference type="InterPro" id="IPR006006">
    <property type="entry name" value="GltD-like"/>
</dbReference>
<evidence type="ECO:0000259" key="7">
    <source>
        <dbReference type="Pfam" id="PF14691"/>
    </source>
</evidence>
<keyword evidence="2" id="KW-0479">Metal-binding</keyword>
<dbReference type="Pfam" id="PF14691">
    <property type="entry name" value="Fer4_20"/>
    <property type="match status" value="1"/>
</dbReference>
<evidence type="ECO:0000259" key="6">
    <source>
        <dbReference type="Pfam" id="PF07992"/>
    </source>
</evidence>
<dbReference type="Gene3D" id="1.10.1060.10">
    <property type="entry name" value="Alpha-helical ferredoxin"/>
    <property type="match status" value="1"/>
</dbReference>
<dbReference type="RefSeq" id="WP_221251758.1">
    <property type="nucleotide sequence ID" value="NZ_AP024355.1"/>
</dbReference>
<dbReference type="SUPFAM" id="SSF46548">
    <property type="entry name" value="alpha-helical ferredoxin"/>
    <property type="match status" value="1"/>
</dbReference>
<keyword evidence="9" id="KW-1185">Reference proteome</keyword>
<evidence type="ECO:0000313" key="8">
    <source>
        <dbReference type="EMBL" id="BCR04310.1"/>
    </source>
</evidence>
<evidence type="ECO:0000313" key="9">
    <source>
        <dbReference type="Proteomes" id="UP001319827"/>
    </source>
</evidence>
<evidence type="ECO:0000256" key="2">
    <source>
        <dbReference type="ARBA" id="ARBA00022723"/>
    </source>
</evidence>
<dbReference type="Gene3D" id="3.50.50.60">
    <property type="entry name" value="FAD/NAD(P)-binding domain"/>
    <property type="match status" value="3"/>
</dbReference>
<dbReference type="EMBL" id="AP024355">
    <property type="protein sequence ID" value="BCR04310.1"/>
    <property type="molecule type" value="Genomic_DNA"/>
</dbReference>
<dbReference type="PRINTS" id="PR00419">
    <property type="entry name" value="ADXRDTASE"/>
</dbReference>
<protein>
    <recommendedName>
        <fullName evidence="10">Glutamate synthase (NADPH) small subunit</fullName>
    </recommendedName>
</protein>
<feature type="domain" description="FAD/NAD(P)-binding" evidence="6">
    <location>
        <begin position="144"/>
        <end position="449"/>
    </location>
</feature>
<gene>
    <name evidence="8" type="ORF">DESUT3_13790</name>
</gene>
<dbReference type="SUPFAM" id="SSF51971">
    <property type="entry name" value="Nucleotide-binding domain"/>
    <property type="match status" value="2"/>
</dbReference>
<keyword evidence="4" id="KW-0408">Iron</keyword>
<reference evidence="8 9" key="1">
    <citation type="journal article" date="2016" name="C (Basel)">
        <title>Selective Growth of and Electricity Production by Marine Exoelectrogenic Bacteria in Self-Aggregated Hydrogel of Microbially Reduced Graphene Oxide.</title>
        <authorList>
            <person name="Yoshida N."/>
            <person name="Goto Y."/>
            <person name="Miyata Y."/>
        </authorList>
    </citation>
    <scope>NUCLEOTIDE SEQUENCE [LARGE SCALE GENOMIC DNA]</scope>
    <source>
        <strain evidence="8 9">NIT-T3</strain>
    </source>
</reference>
<accession>A0ABM8HUX2</accession>
<organism evidence="8 9">
    <name type="scientific">Desulfuromonas versatilis</name>
    <dbReference type="NCBI Taxonomy" id="2802975"/>
    <lineage>
        <taxon>Bacteria</taxon>
        <taxon>Pseudomonadati</taxon>
        <taxon>Thermodesulfobacteriota</taxon>
        <taxon>Desulfuromonadia</taxon>
        <taxon>Desulfuromonadales</taxon>
        <taxon>Desulfuromonadaceae</taxon>
        <taxon>Desulfuromonas</taxon>
    </lineage>
</organism>
<dbReference type="NCBIfam" id="TIGR01318">
    <property type="entry name" value="gltD_gamma_fam"/>
    <property type="match status" value="1"/>
</dbReference>